<dbReference type="Gene3D" id="1.10.10.10">
    <property type="entry name" value="Winged helix-like DNA-binding domain superfamily/Winged helix DNA-binding domain"/>
    <property type="match status" value="1"/>
</dbReference>
<dbReference type="InterPro" id="IPR036388">
    <property type="entry name" value="WH-like_DNA-bd_sf"/>
</dbReference>
<dbReference type="Proteomes" id="UP000250028">
    <property type="component" value="Unassembled WGS sequence"/>
</dbReference>
<comment type="similarity">
    <text evidence="1">Belongs to the LysR transcriptional regulatory family.</text>
</comment>
<evidence type="ECO:0000256" key="3">
    <source>
        <dbReference type="ARBA" id="ARBA00023125"/>
    </source>
</evidence>
<dbReference type="Pfam" id="PF00126">
    <property type="entry name" value="HTH_1"/>
    <property type="match status" value="1"/>
</dbReference>
<evidence type="ECO:0000256" key="2">
    <source>
        <dbReference type="ARBA" id="ARBA00023015"/>
    </source>
</evidence>
<dbReference type="GO" id="GO:0032993">
    <property type="term" value="C:protein-DNA complex"/>
    <property type="evidence" value="ECO:0007669"/>
    <property type="project" value="TreeGrafter"/>
</dbReference>
<keyword evidence="3 6" id="KW-0238">DNA-binding</keyword>
<dbReference type="Pfam" id="PF03466">
    <property type="entry name" value="LysR_substrate"/>
    <property type="match status" value="1"/>
</dbReference>
<dbReference type="PANTHER" id="PTHR30346:SF28">
    <property type="entry name" value="HTH-TYPE TRANSCRIPTIONAL REGULATOR CYNR"/>
    <property type="match status" value="1"/>
</dbReference>
<dbReference type="InterPro" id="IPR000847">
    <property type="entry name" value="LysR_HTH_N"/>
</dbReference>
<dbReference type="InterPro" id="IPR005119">
    <property type="entry name" value="LysR_subst-bd"/>
</dbReference>
<dbReference type="PROSITE" id="PS50931">
    <property type="entry name" value="HTH_LYSR"/>
    <property type="match status" value="1"/>
</dbReference>
<gene>
    <name evidence="6" type="ORF">SAMN04489750_2790</name>
</gene>
<organism evidence="6 7">
    <name type="scientific">Branchiibius hedensis</name>
    <dbReference type="NCBI Taxonomy" id="672460"/>
    <lineage>
        <taxon>Bacteria</taxon>
        <taxon>Bacillati</taxon>
        <taxon>Actinomycetota</taxon>
        <taxon>Actinomycetes</taxon>
        <taxon>Micrococcales</taxon>
        <taxon>Dermacoccaceae</taxon>
        <taxon>Branchiibius</taxon>
    </lineage>
</organism>
<evidence type="ECO:0000313" key="7">
    <source>
        <dbReference type="Proteomes" id="UP000250028"/>
    </source>
</evidence>
<sequence length="303" mass="32720">MDELTTLAPELIAFRAAAEQGHITRAAAELGIPQSTMSRRIKTLERALGQPLVQPHGRGIALTPAGRSLLPGLRRALDDLDSEFGRLRGEADPQAGLVRFGFPLTVGPRSTPALLAGFYEQAPRVRLILHQGHGGAMLDEVRDGRLDLAIVTPPPDDLDVVPLGYQHLQLNVGARHRLAKRRSVRIAELADEAFIAGPTTYSVRRLADQWCLAAGFRPRIIFEGSEIETLRALVAQGLGVALLPPAELTHEGLVEIPLAGGDYRREIALVCADPATLSPAALRLRAYLAERRDQIGVAPRGKG</sequence>
<dbReference type="EMBL" id="UESZ01000001">
    <property type="protein sequence ID" value="SSA35435.1"/>
    <property type="molecule type" value="Genomic_DNA"/>
</dbReference>
<protein>
    <submittedName>
        <fullName evidence="6">DNA-binding transcriptional regulator, LysR family</fullName>
    </submittedName>
</protein>
<dbReference type="GO" id="GO:0003700">
    <property type="term" value="F:DNA-binding transcription factor activity"/>
    <property type="evidence" value="ECO:0007669"/>
    <property type="project" value="InterPro"/>
</dbReference>
<dbReference type="Gene3D" id="3.40.190.290">
    <property type="match status" value="1"/>
</dbReference>
<dbReference type="AlphaFoldDB" id="A0A2Y8ZU58"/>
<evidence type="ECO:0000256" key="1">
    <source>
        <dbReference type="ARBA" id="ARBA00009437"/>
    </source>
</evidence>
<evidence type="ECO:0000256" key="4">
    <source>
        <dbReference type="ARBA" id="ARBA00023163"/>
    </source>
</evidence>
<accession>A0A2Y8ZU58</accession>
<keyword evidence="2" id="KW-0805">Transcription regulation</keyword>
<name>A0A2Y8ZU58_9MICO</name>
<keyword evidence="7" id="KW-1185">Reference proteome</keyword>
<proteinExistence type="inferred from homology"/>
<dbReference type="InterPro" id="IPR036390">
    <property type="entry name" value="WH_DNA-bd_sf"/>
</dbReference>
<dbReference type="RefSeq" id="WP_211310248.1">
    <property type="nucleotide sequence ID" value="NZ_QGDN01000001.1"/>
</dbReference>
<reference evidence="7" key="1">
    <citation type="submission" date="2016-10" db="EMBL/GenBank/DDBJ databases">
        <authorList>
            <person name="Varghese N."/>
            <person name="Submissions S."/>
        </authorList>
    </citation>
    <scope>NUCLEOTIDE SEQUENCE [LARGE SCALE GENOMIC DNA]</scope>
    <source>
        <strain evidence="7">DSM 22951</strain>
    </source>
</reference>
<dbReference type="GO" id="GO:0003677">
    <property type="term" value="F:DNA binding"/>
    <property type="evidence" value="ECO:0007669"/>
    <property type="project" value="UniProtKB-KW"/>
</dbReference>
<evidence type="ECO:0000313" key="6">
    <source>
        <dbReference type="EMBL" id="SSA35435.1"/>
    </source>
</evidence>
<evidence type="ECO:0000259" key="5">
    <source>
        <dbReference type="PROSITE" id="PS50931"/>
    </source>
</evidence>
<keyword evidence="4" id="KW-0804">Transcription</keyword>
<dbReference type="PANTHER" id="PTHR30346">
    <property type="entry name" value="TRANSCRIPTIONAL DUAL REGULATOR HCAR-RELATED"/>
    <property type="match status" value="1"/>
</dbReference>
<feature type="domain" description="HTH lysR-type" evidence="5">
    <location>
        <begin position="11"/>
        <end position="63"/>
    </location>
</feature>
<dbReference type="SUPFAM" id="SSF53850">
    <property type="entry name" value="Periplasmic binding protein-like II"/>
    <property type="match status" value="1"/>
</dbReference>
<dbReference type="SUPFAM" id="SSF46785">
    <property type="entry name" value="Winged helix' DNA-binding domain"/>
    <property type="match status" value="1"/>
</dbReference>